<accession>A0A6L2NKI3</accession>
<name>A0A6L2NKI3_TANCI</name>
<reference evidence="2" key="1">
    <citation type="journal article" date="2019" name="Sci. Rep.">
        <title>Draft genome of Tanacetum cinerariifolium, the natural source of mosquito coil.</title>
        <authorList>
            <person name="Yamashiro T."/>
            <person name="Shiraishi A."/>
            <person name="Satake H."/>
            <person name="Nakayama K."/>
        </authorList>
    </citation>
    <scope>NUCLEOTIDE SEQUENCE</scope>
</reference>
<dbReference type="GO" id="GO:0003964">
    <property type="term" value="F:RNA-directed DNA polymerase activity"/>
    <property type="evidence" value="ECO:0007669"/>
    <property type="project" value="UniProtKB-KW"/>
</dbReference>
<sequence length="253" mass="29691">MDSHPVNLSSNWCSIIRELHLLEVTVADKVQGVVSSSFRRPVRAGSEYQHLTDLNLLMESVSLSHSCDIWIYDLSGDGEFRVKEIRNFLDNLFLPSYADATRWVKYIPIKINVFVWCARRDFLPTRVNLSRRGFLLESSSCPLCLSSEKNIHHVLFGCGLAENIFRRICQWWELDWQAFESFLDWNYWFSLIHLSSKVKALSEGVFSVVWWSIWGFRNRTIYNEMPPRRSVLFDDIVSLSFNWFSSRCNKTIT</sequence>
<dbReference type="EMBL" id="BKCJ010009393">
    <property type="protein sequence ID" value="GEU86748.1"/>
    <property type="molecule type" value="Genomic_DNA"/>
</dbReference>
<gene>
    <name evidence="2" type="ORF">Tci_058726</name>
</gene>
<feature type="domain" description="Reverse transcriptase zinc-binding" evidence="1">
    <location>
        <begin position="100"/>
        <end position="163"/>
    </location>
</feature>
<keyword evidence="2" id="KW-0695">RNA-directed DNA polymerase</keyword>
<evidence type="ECO:0000259" key="1">
    <source>
        <dbReference type="Pfam" id="PF13966"/>
    </source>
</evidence>
<dbReference type="AlphaFoldDB" id="A0A6L2NKI3"/>
<dbReference type="InterPro" id="IPR026960">
    <property type="entry name" value="RVT-Znf"/>
</dbReference>
<proteinExistence type="predicted"/>
<keyword evidence="2" id="KW-0548">Nucleotidyltransferase</keyword>
<comment type="caution">
    <text evidence="2">The sequence shown here is derived from an EMBL/GenBank/DDBJ whole genome shotgun (WGS) entry which is preliminary data.</text>
</comment>
<organism evidence="2">
    <name type="scientific">Tanacetum cinerariifolium</name>
    <name type="common">Dalmatian daisy</name>
    <name type="synonym">Chrysanthemum cinerariifolium</name>
    <dbReference type="NCBI Taxonomy" id="118510"/>
    <lineage>
        <taxon>Eukaryota</taxon>
        <taxon>Viridiplantae</taxon>
        <taxon>Streptophyta</taxon>
        <taxon>Embryophyta</taxon>
        <taxon>Tracheophyta</taxon>
        <taxon>Spermatophyta</taxon>
        <taxon>Magnoliopsida</taxon>
        <taxon>eudicotyledons</taxon>
        <taxon>Gunneridae</taxon>
        <taxon>Pentapetalae</taxon>
        <taxon>asterids</taxon>
        <taxon>campanulids</taxon>
        <taxon>Asterales</taxon>
        <taxon>Asteraceae</taxon>
        <taxon>Asteroideae</taxon>
        <taxon>Anthemideae</taxon>
        <taxon>Anthemidinae</taxon>
        <taxon>Tanacetum</taxon>
    </lineage>
</organism>
<evidence type="ECO:0000313" key="2">
    <source>
        <dbReference type="EMBL" id="GEU86748.1"/>
    </source>
</evidence>
<dbReference type="Pfam" id="PF13966">
    <property type="entry name" value="zf-RVT"/>
    <property type="match status" value="1"/>
</dbReference>
<keyword evidence="2" id="KW-0808">Transferase</keyword>
<protein>
    <submittedName>
        <fullName evidence="2">RNA-directed DNA polymerase, eukaryota</fullName>
    </submittedName>
</protein>